<proteinExistence type="predicted"/>
<keyword evidence="1" id="KW-0732">Signal</keyword>
<comment type="caution">
    <text evidence="2">The sequence shown here is derived from an EMBL/GenBank/DDBJ whole genome shotgun (WGS) entry which is preliminary data.</text>
</comment>
<dbReference type="Proteomes" id="UP000582837">
    <property type="component" value="Unassembled WGS sequence"/>
</dbReference>
<protein>
    <recommendedName>
        <fullName evidence="4">Lipoprotein</fullName>
    </recommendedName>
</protein>
<accession>A0A841GM84</accession>
<organism evidence="2 3">
    <name type="scientific">Longimicrobium terrae</name>
    <dbReference type="NCBI Taxonomy" id="1639882"/>
    <lineage>
        <taxon>Bacteria</taxon>
        <taxon>Pseudomonadati</taxon>
        <taxon>Gemmatimonadota</taxon>
        <taxon>Longimicrobiia</taxon>
        <taxon>Longimicrobiales</taxon>
        <taxon>Longimicrobiaceae</taxon>
        <taxon>Longimicrobium</taxon>
    </lineage>
</organism>
<evidence type="ECO:0000313" key="2">
    <source>
        <dbReference type="EMBL" id="MBB6068412.1"/>
    </source>
</evidence>
<dbReference type="EMBL" id="JACHIA010000001">
    <property type="protein sequence ID" value="MBB6068412.1"/>
    <property type="molecule type" value="Genomic_DNA"/>
</dbReference>
<keyword evidence="3" id="KW-1185">Reference proteome</keyword>
<sequence length="166" mass="17759">MNDLWRVMGGSVVALLAGCAGSAPAAESYVGLRHPPEPDGVEDEAGWLLEPRDGGEFAVAVMRDGEGRMLWLQRLVSRDAGGNPMFEVLGVERLPDTQRGEELAMVGCRIGTRGDMSTDLVAIVRSDPATETLTGARHAWRVDAAGRRFVPVSTKQVECLNEAAGL</sequence>
<name>A0A841GM84_9BACT</name>
<evidence type="ECO:0008006" key="4">
    <source>
        <dbReference type="Google" id="ProtNLM"/>
    </source>
</evidence>
<dbReference type="RefSeq" id="WP_170039292.1">
    <property type="nucleotide sequence ID" value="NZ_JABDTL010000002.1"/>
</dbReference>
<gene>
    <name evidence="2" type="ORF">HNQ61_000023</name>
</gene>
<dbReference type="AlphaFoldDB" id="A0A841GM84"/>
<feature type="signal peptide" evidence="1">
    <location>
        <begin position="1"/>
        <end position="25"/>
    </location>
</feature>
<feature type="chain" id="PRO_5032662607" description="Lipoprotein" evidence="1">
    <location>
        <begin position="26"/>
        <end position="166"/>
    </location>
</feature>
<dbReference type="PROSITE" id="PS51257">
    <property type="entry name" value="PROKAR_LIPOPROTEIN"/>
    <property type="match status" value="1"/>
</dbReference>
<evidence type="ECO:0000313" key="3">
    <source>
        <dbReference type="Proteomes" id="UP000582837"/>
    </source>
</evidence>
<evidence type="ECO:0000256" key="1">
    <source>
        <dbReference type="SAM" id="SignalP"/>
    </source>
</evidence>
<reference evidence="2 3" key="1">
    <citation type="submission" date="2020-08" db="EMBL/GenBank/DDBJ databases">
        <title>Genomic Encyclopedia of Type Strains, Phase IV (KMG-IV): sequencing the most valuable type-strain genomes for metagenomic binning, comparative biology and taxonomic classification.</title>
        <authorList>
            <person name="Goeker M."/>
        </authorList>
    </citation>
    <scope>NUCLEOTIDE SEQUENCE [LARGE SCALE GENOMIC DNA]</scope>
    <source>
        <strain evidence="2 3">DSM 29007</strain>
    </source>
</reference>